<dbReference type="InterPro" id="IPR050951">
    <property type="entry name" value="Retrovirus_Pol_polyprotein"/>
</dbReference>
<dbReference type="Pfam" id="PF17921">
    <property type="entry name" value="Integrase_H2C2"/>
    <property type="match status" value="1"/>
</dbReference>
<proteinExistence type="predicted"/>
<dbReference type="STRING" id="104421.E2AIF7"/>
<dbReference type="OMA" id="CHIDFIG"/>
<keyword evidence="4" id="KW-1185">Reference proteome</keyword>
<dbReference type="Gene3D" id="1.10.340.70">
    <property type="match status" value="1"/>
</dbReference>
<dbReference type="InterPro" id="IPR041588">
    <property type="entry name" value="Integrase_H2C2"/>
</dbReference>
<accession>E2AIF7</accession>
<evidence type="ECO:0000259" key="2">
    <source>
        <dbReference type="PROSITE" id="PS50994"/>
    </source>
</evidence>
<evidence type="ECO:0000313" key="4">
    <source>
        <dbReference type="Proteomes" id="UP000000311"/>
    </source>
</evidence>
<dbReference type="AlphaFoldDB" id="E2AIF7"/>
<dbReference type="InterPro" id="IPR012337">
    <property type="entry name" value="RNaseH-like_sf"/>
</dbReference>
<dbReference type="GO" id="GO:0015074">
    <property type="term" value="P:DNA integration"/>
    <property type="evidence" value="ECO:0007669"/>
    <property type="project" value="InterPro"/>
</dbReference>
<dbReference type="EMBL" id="GL439784">
    <property type="protein sequence ID" value="EFN66782.1"/>
    <property type="molecule type" value="Genomic_DNA"/>
</dbReference>
<dbReference type="EC" id="2.7.7.49" evidence="1"/>
<dbReference type="GO" id="GO:0003676">
    <property type="term" value="F:nucleic acid binding"/>
    <property type="evidence" value="ECO:0007669"/>
    <property type="project" value="InterPro"/>
</dbReference>
<evidence type="ECO:0000313" key="3">
    <source>
        <dbReference type="EMBL" id="EFN66782.1"/>
    </source>
</evidence>
<dbReference type="PANTHER" id="PTHR37984">
    <property type="entry name" value="PROTEIN CBG26694"/>
    <property type="match status" value="1"/>
</dbReference>
<dbReference type="InParanoid" id="E2AIF7"/>
<dbReference type="Gene3D" id="3.30.420.10">
    <property type="entry name" value="Ribonuclease H-like superfamily/Ribonuclease H"/>
    <property type="match status" value="1"/>
</dbReference>
<dbReference type="GO" id="GO:0003964">
    <property type="term" value="F:RNA-directed DNA polymerase activity"/>
    <property type="evidence" value="ECO:0007669"/>
    <property type="project" value="UniProtKB-EC"/>
</dbReference>
<dbReference type="InterPro" id="IPR036397">
    <property type="entry name" value="RNaseH_sf"/>
</dbReference>
<feature type="non-terminal residue" evidence="3">
    <location>
        <position position="124"/>
    </location>
</feature>
<evidence type="ECO:0000256" key="1">
    <source>
        <dbReference type="ARBA" id="ARBA00012493"/>
    </source>
</evidence>
<gene>
    <name evidence="3" type="ORF">EAG_00226</name>
</gene>
<protein>
    <recommendedName>
        <fullName evidence="1">RNA-directed DNA polymerase</fullName>
        <ecNumber evidence="1">2.7.7.49</ecNumber>
    </recommendedName>
</protein>
<feature type="non-terminal residue" evidence="3">
    <location>
        <position position="1"/>
    </location>
</feature>
<organism evidence="4">
    <name type="scientific">Camponotus floridanus</name>
    <name type="common">Florida carpenter ant</name>
    <dbReference type="NCBI Taxonomy" id="104421"/>
    <lineage>
        <taxon>Eukaryota</taxon>
        <taxon>Metazoa</taxon>
        <taxon>Ecdysozoa</taxon>
        <taxon>Arthropoda</taxon>
        <taxon>Hexapoda</taxon>
        <taxon>Insecta</taxon>
        <taxon>Pterygota</taxon>
        <taxon>Neoptera</taxon>
        <taxon>Endopterygota</taxon>
        <taxon>Hymenoptera</taxon>
        <taxon>Apocrita</taxon>
        <taxon>Aculeata</taxon>
        <taxon>Formicoidea</taxon>
        <taxon>Formicidae</taxon>
        <taxon>Formicinae</taxon>
        <taxon>Camponotus</taxon>
    </lineage>
</organism>
<feature type="domain" description="Integrase catalytic" evidence="2">
    <location>
        <begin position="84"/>
        <end position="124"/>
    </location>
</feature>
<dbReference type="PROSITE" id="PS50994">
    <property type="entry name" value="INTEGRASE"/>
    <property type="match status" value="1"/>
</dbReference>
<dbReference type="InterPro" id="IPR001584">
    <property type="entry name" value="Integrase_cat-core"/>
</dbReference>
<sequence length="124" mass="14583">GVLYKRIGGDLLLVVPRSMQSEVILQVHERSHFGWRNTEYQIRAEYWFPDLRARVQQIVNNCIHCLLAERKQGKAEGFLRPLPKEDRPLETYHLDHLGPIPSTKKGYNHILVVIDAFTKFVWLY</sequence>
<dbReference type="SUPFAM" id="SSF53098">
    <property type="entry name" value="Ribonuclease H-like"/>
    <property type="match status" value="1"/>
</dbReference>
<reference evidence="3 4" key="1">
    <citation type="journal article" date="2010" name="Science">
        <title>Genomic comparison of the ants Camponotus floridanus and Harpegnathos saltator.</title>
        <authorList>
            <person name="Bonasio R."/>
            <person name="Zhang G."/>
            <person name="Ye C."/>
            <person name="Mutti N.S."/>
            <person name="Fang X."/>
            <person name="Qin N."/>
            <person name="Donahue G."/>
            <person name="Yang P."/>
            <person name="Li Q."/>
            <person name="Li C."/>
            <person name="Zhang P."/>
            <person name="Huang Z."/>
            <person name="Berger S.L."/>
            <person name="Reinberg D."/>
            <person name="Wang J."/>
            <person name="Liebig J."/>
        </authorList>
    </citation>
    <scope>NUCLEOTIDE SEQUENCE [LARGE SCALE GENOMIC DNA]</scope>
    <source>
        <strain evidence="4">C129</strain>
    </source>
</reference>
<dbReference type="PANTHER" id="PTHR37984:SF5">
    <property type="entry name" value="PROTEIN NYNRIN-LIKE"/>
    <property type="match status" value="1"/>
</dbReference>
<dbReference type="Proteomes" id="UP000000311">
    <property type="component" value="Unassembled WGS sequence"/>
</dbReference>
<name>E2AIF7_CAMFO</name>